<dbReference type="Bgee" id="ENSLACG00000006065">
    <property type="expression patterns" value="Expressed in muscle tissue and 6 other cell types or tissues"/>
</dbReference>
<dbReference type="GO" id="GO:0071456">
    <property type="term" value="P:cellular response to hypoxia"/>
    <property type="evidence" value="ECO:0007669"/>
    <property type="project" value="TreeGrafter"/>
</dbReference>
<dbReference type="AlphaFoldDB" id="H3AB12"/>
<dbReference type="GO" id="GO:0005739">
    <property type="term" value="C:mitochondrion"/>
    <property type="evidence" value="ECO:0007669"/>
    <property type="project" value="TreeGrafter"/>
</dbReference>
<comment type="similarity">
    <text evidence="2">Belongs to the UPF0389 family.</text>
</comment>
<accession>H3AB12</accession>
<name>H3AB12_LATCH</name>
<evidence type="ECO:0000313" key="8">
    <source>
        <dbReference type="Ensembl" id="ENSLACP00000006833.2"/>
    </source>
</evidence>
<reference evidence="8" key="3">
    <citation type="submission" date="2025-09" db="UniProtKB">
        <authorList>
            <consortium name="Ensembl"/>
        </authorList>
    </citation>
    <scope>IDENTIFICATION</scope>
</reference>
<dbReference type="OrthoDB" id="8193498at2759"/>
<dbReference type="GO" id="GO:0016020">
    <property type="term" value="C:membrane"/>
    <property type="evidence" value="ECO:0007669"/>
    <property type="project" value="UniProtKB-SubCell"/>
</dbReference>
<keyword evidence="3 7" id="KW-0812">Transmembrane</keyword>
<dbReference type="OMA" id="GMCNKLP"/>
<evidence type="ECO:0000256" key="7">
    <source>
        <dbReference type="SAM" id="Phobius"/>
    </source>
</evidence>
<dbReference type="STRING" id="7897.ENSLACP00000006833"/>
<dbReference type="PANTHER" id="PTHR13674:SF2">
    <property type="entry name" value="PROTEIN FAM162A"/>
    <property type="match status" value="1"/>
</dbReference>
<dbReference type="FunCoup" id="H3AB12">
    <property type="interactions" value="1580"/>
</dbReference>
<dbReference type="KEGG" id="lcm:102362977"/>
<keyword evidence="9" id="KW-1185">Reference proteome</keyword>
<protein>
    <submittedName>
        <fullName evidence="8">Family with sequence similarity 162 member A</fullName>
    </submittedName>
</protein>
<dbReference type="InParanoid" id="H3AB12"/>
<dbReference type="RefSeq" id="XP_006007813.1">
    <property type="nucleotide sequence ID" value="XM_006007751.3"/>
</dbReference>
<feature type="region of interest" description="Disordered" evidence="6">
    <location>
        <begin position="148"/>
        <end position="170"/>
    </location>
</feature>
<evidence type="ECO:0000313" key="9">
    <source>
        <dbReference type="Proteomes" id="UP000008672"/>
    </source>
</evidence>
<dbReference type="GO" id="GO:0090200">
    <property type="term" value="P:positive regulation of release of cytochrome c from mitochondria"/>
    <property type="evidence" value="ECO:0007669"/>
    <property type="project" value="TreeGrafter"/>
</dbReference>
<evidence type="ECO:0000256" key="4">
    <source>
        <dbReference type="ARBA" id="ARBA00022989"/>
    </source>
</evidence>
<dbReference type="InterPro" id="IPR009432">
    <property type="entry name" value="DUF1075"/>
</dbReference>
<dbReference type="Pfam" id="PF06388">
    <property type="entry name" value="DUF1075"/>
    <property type="match status" value="1"/>
</dbReference>
<keyword evidence="4 7" id="KW-1133">Transmembrane helix</keyword>
<evidence type="ECO:0000256" key="6">
    <source>
        <dbReference type="SAM" id="MobiDB-lite"/>
    </source>
</evidence>
<evidence type="ECO:0000256" key="3">
    <source>
        <dbReference type="ARBA" id="ARBA00022692"/>
    </source>
</evidence>
<organism evidence="8 9">
    <name type="scientific">Latimeria chalumnae</name>
    <name type="common">Coelacanth</name>
    <dbReference type="NCBI Taxonomy" id="7897"/>
    <lineage>
        <taxon>Eukaryota</taxon>
        <taxon>Metazoa</taxon>
        <taxon>Chordata</taxon>
        <taxon>Craniata</taxon>
        <taxon>Vertebrata</taxon>
        <taxon>Euteleostomi</taxon>
        <taxon>Coelacanthiformes</taxon>
        <taxon>Coelacanthidae</taxon>
        <taxon>Latimeria</taxon>
    </lineage>
</organism>
<dbReference type="PANTHER" id="PTHR13674">
    <property type="entry name" value="GROWTH AND TRANSFORMATION-DEPENDENT PROTEIN"/>
    <property type="match status" value="1"/>
</dbReference>
<dbReference type="eggNOG" id="ENOG502S1ZH">
    <property type="taxonomic scope" value="Eukaryota"/>
</dbReference>
<reference evidence="9" key="1">
    <citation type="submission" date="2011-08" db="EMBL/GenBank/DDBJ databases">
        <title>The draft genome of Latimeria chalumnae.</title>
        <authorList>
            <person name="Di Palma F."/>
            <person name="Alfoldi J."/>
            <person name="Johnson J."/>
            <person name="Berlin A."/>
            <person name="Gnerre S."/>
            <person name="Jaffe D."/>
            <person name="MacCallum I."/>
            <person name="Young S."/>
            <person name="Walker B.J."/>
            <person name="Lander E."/>
            <person name="Lindblad-Toh K."/>
        </authorList>
    </citation>
    <scope>NUCLEOTIDE SEQUENCE [LARGE SCALE GENOMIC DNA]</scope>
    <source>
        <strain evidence="9">Wild caught</strain>
    </source>
</reference>
<evidence type="ECO:0000256" key="1">
    <source>
        <dbReference type="ARBA" id="ARBA00004167"/>
    </source>
</evidence>
<proteinExistence type="inferred from homology"/>
<dbReference type="EMBL" id="AFYH01186962">
    <property type="status" value="NOT_ANNOTATED_CDS"/>
    <property type="molecule type" value="Genomic_DNA"/>
</dbReference>
<feature type="transmembrane region" description="Helical" evidence="7">
    <location>
        <begin position="114"/>
        <end position="135"/>
    </location>
</feature>
<feature type="region of interest" description="Disordered" evidence="6">
    <location>
        <begin position="44"/>
        <end position="69"/>
    </location>
</feature>
<dbReference type="Proteomes" id="UP000008672">
    <property type="component" value="Unassembled WGS sequence"/>
</dbReference>
<keyword evidence="5 7" id="KW-0472">Membrane</keyword>
<feature type="compositionally biased region" description="Polar residues" evidence="6">
    <location>
        <begin position="46"/>
        <end position="59"/>
    </location>
</feature>
<dbReference type="EMBL" id="AFYH01186961">
    <property type="status" value="NOT_ANNOTATED_CDS"/>
    <property type="molecule type" value="Genomic_DNA"/>
</dbReference>
<gene>
    <name evidence="8" type="primary">LOC102362977</name>
</gene>
<dbReference type="GeneTree" id="ENSGT00640000091497"/>
<feature type="compositionally biased region" description="Basic and acidic residues" evidence="6">
    <location>
        <begin position="148"/>
        <end position="162"/>
    </location>
</feature>
<reference evidence="8" key="2">
    <citation type="submission" date="2025-08" db="UniProtKB">
        <authorList>
            <consortium name="Ensembl"/>
        </authorList>
    </citation>
    <scope>IDENTIFICATION</scope>
</reference>
<dbReference type="EMBL" id="AFYH01186963">
    <property type="status" value="NOT_ANNOTATED_CDS"/>
    <property type="molecule type" value="Genomic_DNA"/>
</dbReference>
<evidence type="ECO:0000256" key="5">
    <source>
        <dbReference type="ARBA" id="ARBA00023136"/>
    </source>
</evidence>
<dbReference type="GO" id="GO:0051402">
    <property type="term" value="P:neuron apoptotic process"/>
    <property type="evidence" value="ECO:0007669"/>
    <property type="project" value="TreeGrafter"/>
</dbReference>
<dbReference type="HOGENOM" id="CLU_122911_0_1_1"/>
<evidence type="ECO:0000256" key="2">
    <source>
        <dbReference type="ARBA" id="ARBA00007363"/>
    </source>
</evidence>
<dbReference type="Ensembl" id="ENSLACT00000006891.2">
    <property type="protein sequence ID" value="ENSLACP00000006833.2"/>
    <property type="gene ID" value="ENSLACG00000006065.2"/>
</dbReference>
<sequence>MVTRCAGWRGLAAAIVSGQSSSGFRRSAAVPRLNSWRELCSKAQESKSPPGTASQQMTKSEPPAYKLPGYKPSNFDKKILLWSGHFKKAEDIPQFISFEKIDAARNRIRVKASYGMILVTVLVCVVTVIAGKQAVGRNESLTMLNVERKGRGKEGMEKERDSAVAASKPL</sequence>
<comment type="subcellular location">
    <subcellularLocation>
        <location evidence="1">Membrane</location>
        <topology evidence="1">Single-pass membrane protein</topology>
    </subcellularLocation>
</comment>
<dbReference type="GeneID" id="102362977"/>